<comment type="similarity">
    <text evidence="2">Belongs to the cytochrome ubiquinol oxidase subunit 2 family.</text>
</comment>
<evidence type="ECO:0000313" key="15">
    <source>
        <dbReference type="Proteomes" id="UP001589788"/>
    </source>
</evidence>
<dbReference type="Proteomes" id="UP001589788">
    <property type="component" value="Unassembled WGS sequence"/>
</dbReference>
<protein>
    <submittedName>
        <fullName evidence="14">Cytochrome d ubiquinol oxidase subunit II</fullName>
    </submittedName>
</protein>
<evidence type="ECO:0000256" key="7">
    <source>
        <dbReference type="ARBA" id="ARBA00022723"/>
    </source>
</evidence>
<feature type="transmembrane region" description="Helical" evidence="13">
    <location>
        <begin position="119"/>
        <end position="140"/>
    </location>
</feature>
<accession>A0ABV6C037</accession>
<evidence type="ECO:0000256" key="6">
    <source>
        <dbReference type="ARBA" id="ARBA00022692"/>
    </source>
</evidence>
<evidence type="ECO:0000313" key="14">
    <source>
        <dbReference type="EMBL" id="MFC0081050.1"/>
    </source>
</evidence>
<sequence length="362" mass="37975">MNGPVASLNTVWFALIGVLWTGYFVLEGFDFGVGILSPLLSRDDVDRRITLNSIGPYWDANEVWVIVAGGATFAAFPQWYATMFSGFYLALFLILVGLIVRGVAFEFRAKRASASWRRTWGAAHALGSLIPALLWGVAFVDLVRGLRIGAEGHYLGGFGGLLQPVAIVGGLAGLVLFCLHGAVFLALKTTGELRQRAKRAARWLVAPSALLLAGVGSWVGAAVAGTPRPGSLPGVVPAALLTLSVLGVVLVGVSLVTGREGLGFGVSALAIVAATGAVFTLLFPRVMVSTLPGRSLTIWNAASAHETLLVMTVVAAIFTPFVLAYQAWSYWVFRQRLQRPPLAAPPAPRGAGGGGTGPTLGQ</sequence>
<evidence type="ECO:0000256" key="2">
    <source>
        <dbReference type="ARBA" id="ARBA00007543"/>
    </source>
</evidence>
<evidence type="ECO:0000256" key="11">
    <source>
        <dbReference type="ARBA" id="ARBA00023136"/>
    </source>
</evidence>
<evidence type="ECO:0000256" key="1">
    <source>
        <dbReference type="ARBA" id="ARBA00004651"/>
    </source>
</evidence>
<keyword evidence="7" id="KW-0479">Metal-binding</keyword>
<dbReference type="RefSeq" id="WP_377787908.1">
    <property type="nucleotide sequence ID" value="NZ_JBHLYQ010000013.1"/>
</dbReference>
<keyword evidence="8" id="KW-0249">Electron transport</keyword>
<dbReference type="PANTHER" id="PTHR43141:SF5">
    <property type="entry name" value="CYTOCHROME BD-I UBIQUINOL OXIDASE SUBUNIT 2"/>
    <property type="match status" value="1"/>
</dbReference>
<keyword evidence="5" id="KW-0349">Heme</keyword>
<keyword evidence="9 13" id="KW-1133">Transmembrane helix</keyword>
<dbReference type="EMBL" id="JBHLYQ010000013">
    <property type="protein sequence ID" value="MFC0081050.1"/>
    <property type="molecule type" value="Genomic_DNA"/>
</dbReference>
<evidence type="ECO:0000256" key="5">
    <source>
        <dbReference type="ARBA" id="ARBA00022617"/>
    </source>
</evidence>
<evidence type="ECO:0000256" key="13">
    <source>
        <dbReference type="SAM" id="Phobius"/>
    </source>
</evidence>
<feature type="transmembrane region" description="Helical" evidence="13">
    <location>
        <begin position="235"/>
        <end position="256"/>
    </location>
</feature>
<feature type="transmembrane region" description="Helical" evidence="13">
    <location>
        <begin position="268"/>
        <end position="288"/>
    </location>
</feature>
<evidence type="ECO:0000256" key="8">
    <source>
        <dbReference type="ARBA" id="ARBA00022982"/>
    </source>
</evidence>
<dbReference type="NCBIfam" id="TIGR00203">
    <property type="entry name" value="cydB"/>
    <property type="match status" value="1"/>
</dbReference>
<keyword evidence="10" id="KW-0408">Iron</keyword>
<reference evidence="14 15" key="1">
    <citation type="submission" date="2024-09" db="EMBL/GenBank/DDBJ databases">
        <authorList>
            <person name="Sun Q."/>
            <person name="Mori K."/>
        </authorList>
    </citation>
    <scope>NUCLEOTIDE SEQUENCE [LARGE SCALE GENOMIC DNA]</scope>
    <source>
        <strain evidence="14 15">JCM 15389</strain>
    </source>
</reference>
<dbReference type="InterPro" id="IPR003317">
    <property type="entry name" value="Cyt-d_oxidase_su2"/>
</dbReference>
<gene>
    <name evidence="14" type="primary">cydB</name>
    <name evidence="14" type="ORF">ACFFRE_02610</name>
</gene>
<dbReference type="PIRSF" id="PIRSF000267">
    <property type="entry name" value="Cyt_oxidse_sub2"/>
    <property type="match status" value="1"/>
</dbReference>
<keyword evidence="3" id="KW-0813">Transport</keyword>
<organism evidence="14 15">
    <name type="scientific">Aciditerrimonas ferrireducens</name>
    <dbReference type="NCBI Taxonomy" id="667306"/>
    <lineage>
        <taxon>Bacteria</taxon>
        <taxon>Bacillati</taxon>
        <taxon>Actinomycetota</taxon>
        <taxon>Acidimicrobiia</taxon>
        <taxon>Acidimicrobiales</taxon>
        <taxon>Acidimicrobiaceae</taxon>
        <taxon>Aciditerrimonas</taxon>
    </lineage>
</organism>
<feature type="compositionally biased region" description="Gly residues" evidence="12">
    <location>
        <begin position="350"/>
        <end position="362"/>
    </location>
</feature>
<keyword evidence="15" id="KW-1185">Reference proteome</keyword>
<evidence type="ECO:0000256" key="4">
    <source>
        <dbReference type="ARBA" id="ARBA00022475"/>
    </source>
</evidence>
<feature type="transmembrane region" description="Helical" evidence="13">
    <location>
        <begin position="160"/>
        <end position="187"/>
    </location>
</feature>
<name>A0ABV6C037_9ACTN</name>
<feature type="region of interest" description="Disordered" evidence="12">
    <location>
        <begin position="343"/>
        <end position="362"/>
    </location>
</feature>
<feature type="transmembrane region" description="Helical" evidence="13">
    <location>
        <begin position="308"/>
        <end position="333"/>
    </location>
</feature>
<keyword evidence="4" id="KW-1003">Cell membrane</keyword>
<dbReference type="PANTHER" id="PTHR43141">
    <property type="entry name" value="CYTOCHROME BD2 SUBUNIT II"/>
    <property type="match status" value="1"/>
</dbReference>
<keyword evidence="11 13" id="KW-0472">Membrane</keyword>
<comment type="subcellular location">
    <subcellularLocation>
        <location evidence="1">Cell membrane</location>
        <topology evidence="1">Multi-pass membrane protein</topology>
    </subcellularLocation>
</comment>
<evidence type="ECO:0000256" key="3">
    <source>
        <dbReference type="ARBA" id="ARBA00022448"/>
    </source>
</evidence>
<keyword evidence="6 13" id="KW-0812">Transmembrane</keyword>
<evidence type="ECO:0000256" key="12">
    <source>
        <dbReference type="SAM" id="MobiDB-lite"/>
    </source>
</evidence>
<evidence type="ECO:0000256" key="9">
    <source>
        <dbReference type="ARBA" id="ARBA00022989"/>
    </source>
</evidence>
<dbReference type="Pfam" id="PF02322">
    <property type="entry name" value="Cyt_bd_oxida_II"/>
    <property type="match status" value="1"/>
</dbReference>
<feature type="transmembrane region" description="Helical" evidence="13">
    <location>
        <begin position="87"/>
        <end position="107"/>
    </location>
</feature>
<feature type="transmembrane region" description="Helical" evidence="13">
    <location>
        <begin position="12"/>
        <end position="40"/>
    </location>
</feature>
<evidence type="ECO:0000256" key="10">
    <source>
        <dbReference type="ARBA" id="ARBA00023004"/>
    </source>
</evidence>
<comment type="caution">
    <text evidence="14">The sequence shown here is derived from an EMBL/GenBank/DDBJ whole genome shotgun (WGS) entry which is preliminary data.</text>
</comment>
<proteinExistence type="inferred from homology"/>
<feature type="transmembrane region" description="Helical" evidence="13">
    <location>
        <begin position="203"/>
        <end position="223"/>
    </location>
</feature>